<dbReference type="InterPro" id="IPR017892">
    <property type="entry name" value="Pkinase_C"/>
</dbReference>
<dbReference type="GO" id="GO:0004674">
    <property type="term" value="F:protein serine/threonine kinase activity"/>
    <property type="evidence" value="ECO:0007669"/>
    <property type="project" value="UniProtKB-KW"/>
</dbReference>
<evidence type="ECO:0000256" key="1">
    <source>
        <dbReference type="ARBA" id="ARBA00022527"/>
    </source>
</evidence>
<evidence type="ECO:0000313" key="7">
    <source>
        <dbReference type="EMBL" id="MXQ97335.1"/>
    </source>
</evidence>
<dbReference type="GO" id="GO:0005524">
    <property type="term" value="F:ATP binding"/>
    <property type="evidence" value="ECO:0007669"/>
    <property type="project" value="UniProtKB-KW"/>
</dbReference>
<evidence type="ECO:0000256" key="3">
    <source>
        <dbReference type="ARBA" id="ARBA00022741"/>
    </source>
</evidence>
<dbReference type="SMART" id="SM00133">
    <property type="entry name" value="S_TK_X"/>
    <property type="match status" value="1"/>
</dbReference>
<sequence>MLQVVIHTLQHLNSASQLSAVAKDLIQCLLMKDPKKRLGCGPHDADEIKEHPFFQKINWDDLAAKKVPARFKPVIRDELDVSNFAEEFTEMDPTYSPAALPQSSKRLFQ</sequence>
<evidence type="ECO:0000313" key="8">
    <source>
        <dbReference type="Proteomes" id="UP000322234"/>
    </source>
</evidence>
<dbReference type="InterPro" id="IPR000961">
    <property type="entry name" value="AGC-kinase_C"/>
</dbReference>
<dbReference type="InterPro" id="IPR011009">
    <property type="entry name" value="Kinase-like_dom_sf"/>
</dbReference>
<proteinExistence type="predicted"/>
<gene>
    <name evidence="7" type="ORF">E5288_WYG001891</name>
</gene>
<dbReference type="SUPFAM" id="SSF56112">
    <property type="entry name" value="Protein kinase-like (PK-like)"/>
    <property type="match status" value="1"/>
</dbReference>
<dbReference type="Gene3D" id="3.30.200.20">
    <property type="entry name" value="Phosphorylase Kinase, domain 1"/>
    <property type="match status" value="1"/>
</dbReference>
<evidence type="ECO:0000259" key="6">
    <source>
        <dbReference type="PROSITE" id="PS51285"/>
    </source>
</evidence>
<keyword evidence="2" id="KW-0808">Transferase</keyword>
<protein>
    <recommendedName>
        <fullName evidence="6">AGC-kinase C-terminal domain-containing protein</fullName>
    </recommendedName>
</protein>
<feature type="domain" description="AGC-kinase C-terminal" evidence="6">
    <location>
        <begin position="55"/>
        <end position="109"/>
    </location>
</feature>
<keyword evidence="5" id="KW-0067">ATP-binding</keyword>
<keyword evidence="8" id="KW-1185">Reference proteome</keyword>
<dbReference type="PROSITE" id="PS51285">
    <property type="entry name" value="AGC_KINASE_CTER"/>
    <property type="match status" value="1"/>
</dbReference>
<keyword evidence="3" id="KW-0547">Nucleotide-binding</keyword>
<keyword evidence="4" id="KW-0418">Kinase</keyword>
<evidence type="ECO:0000256" key="2">
    <source>
        <dbReference type="ARBA" id="ARBA00022679"/>
    </source>
</evidence>
<reference evidence="7" key="1">
    <citation type="submission" date="2019-10" db="EMBL/GenBank/DDBJ databases">
        <title>The sequence and de novo assembly of the wild yak genome.</title>
        <authorList>
            <person name="Liu Y."/>
        </authorList>
    </citation>
    <scope>NUCLEOTIDE SEQUENCE [LARGE SCALE GENOMIC DNA]</scope>
    <source>
        <strain evidence="7">WY2019</strain>
    </source>
</reference>
<dbReference type="PANTHER" id="PTHR24351">
    <property type="entry name" value="RIBOSOMAL PROTEIN S6 KINASE"/>
    <property type="match status" value="1"/>
</dbReference>
<dbReference type="AlphaFoldDB" id="A0A6B0S6D6"/>
<dbReference type="FunFam" id="3.30.200.20:FF:000648">
    <property type="entry name" value="Non-specific serine/threonine protein kinase"/>
    <property type="match status" value="1"/>
</dbReference>
<dbReference type="Gene3D" id="1.10.510.10">
    <property type="entry name" value="Transferase(Phosphotransferase) domain 1"/>
    <property type="match status" value="1"/>
</dbReference>
<evidence type="ECO:0000256" key="5">
    <source>
        <dbReference type="ARBA" id="ARBA00022840"/>
    </source>
</evidence>
<keyword evidence="1" id="KW-0723">Serine/threonine-protein kinase</keyword>
<dbReference type="Proteomes" id="UP000322234">
    <property type="component" value="Unassembled WGS sequence"/>
</dbReference>
<dbReference type="Pfam" id="PF00433">
    <property type="entry name" value="Pkinase_C"/>
    <property type="match status" value="1"/>
</dbReference>
<dbReference type="EMBL" id="VBQZ03000188">
    <property type="protein sequence ID" value="MXQ97335.1"/>
    <property type="molecule type" value="Genomic_DNA"/>
</dbReference>
<comment type="caution">
    <text evidence="7">The sequence shown here is derived from an EMBL/GenBank/DDBJ whole genome shotgun (WGS) entry which is preliminary data.</text>
</comment>
<organism evidence="7 8">
    <name type="scientific">Bos mutus</name>
    <name type="common">wild yak</name>
    <dbReference type="NCBI Taxonomy" id="72004"/>
    <lineage>
        <taxon>Eukaryota</taxon>
        <taxon>Metazoa</taxon>
        <taxon>Chordata</taxon>
        <taxon>Craniata</taxon>
        <taxon>Vertebrata</taxon>
        <taxon>Euteleostomi</taxon>
        <taxon>Mammalia</taxon>
        <taxon>Eutheria</taxon>
        <taxon>Laurasiatheria</taxon>
        <taxon>Artiodactyla</taxon>
        <taxon>Ruminantia</taxon>
        <taxon>Pecora</taxon>
        <taxon>Bovidae</taxon>
        <taxon>Bovinae</taxon>
        <taxon>Bos</taxon>
    </lineage>
</organism>
<accession>A0A6B0S6D6</accession>
<evidence type="ECO:0000256" key="4">
    <source>
        <dbReference type="ARBA" id="ARBA00022777"/>
    </source>
</evidence>
<name>A0A6B0S6D6_9CETA</name>